<protein>
    <recommendedName>
        <fullName evidence="2">Aminoglycoside phosphotransferase domain-containing protein</fullName>
    </recommendedName>
</protein>
<organism evidence="3 4">
    <name type="scientific">Aspergillus flavus</name>
    <dbReference type="NCBI Taxonomy" id="5059"/>
    <lineage>
        <taxon>Eukaryota</taxon>
        <taxon>Fungi</taxon>
        <taxon>Dikarya</taxon>
        <taxon>Ascomycota</taxon>
        <taxon>Pezizomycotina</taxon>
        <taxon>Eurotiomycetes</taxon>
        <taxon>Eurotiomycetidae</taxon>
        <taxon>Eurotiales</taxon>
        <taxon>Aspergillaceae</taxon>
        <taxon>Aspergillus</taxon>
        <taxon>Aspergillus subgen. Circumdati</taxon>
    </lineage>
</organism>
<proteinExistence type="predicted"/>
<dbReference type="AlphaFoldDB" id="A0AB74BWX3"/>
<gene>
    <name evidence="3" type="ORF">CA14_003404</name>
</gene>
<keyword evidence="1" id="KW-0732">Signal</keyword>
<dbReference type="InterPro" id="IPR035896">
    <property type="entry name" value="AN1-like_Znf"/>
</dbReference>
<dbReference type="Gene3D" id="4.10.1110.10">
    <property type="entry name" value="AN1-like Zinc finger"/>
    <property type="match status" value="1"/>
</dbReference>
<evidence type="ECO:0000313" key="3">
    <source>
        <dbReference type="EMBL" id="RMZ38953.1"/>
    </source>
</evidence>
<sequence length="317" mass="36134">MSLRNLRFWNCCVLGCPAAAAIDLGLCDRCRQHFCALHLSSPSHGCPGQTAAQTEELKNLRRMVNDQCLLRRASERYGGLPCALLDWALMGKKYVHLCIQFSNGATWLARILRYNHTSLSDELSNDAMKAERATLKWLENIDVPSPKLHDYSLRNDRQNNVGVAYMLIDELPGIPLLHKRPSVEELRRVYDSYAKILSTLQGFPFHRIGCLSFRQDGDIHVGPIVGDKMYLEMICSGQLFSAYPINAYLVFNYLKHLASTSRWNALEPILDDGPFFLNIWMTRGYHILVDERYNITGIIDWTYARVVPAFEAYGLSL</sequence>
<dbReference type="Proteomes" id="UP000275480">
    <property type="component" value="Unassembled WGS sequence"/>
</dbReference>
<dbReference type="InterPro" id="IPR002575">
    <property type="entry name" value="Aminoglycoside_PTrfase"/>
</dbReference>
<name>A0AB74BWX3_ASPFL</name>
<dbReference type="PANTHER" id="PTHR21310:SF15">
    <property type="entry name" value="AMINOGLYCOSIDE PHOSPHOTRANSFERASE DOMAIN-CONTAINING PROTEIN"/>
    <property type="match status" value="1"/>
</dbReference>
<evidence type="ECO:0000259" key="2">
    <source>
        <dbReference type="Pfam" id="PF01636"/>
    </source>
</evidence>
<dbReference type="EMBL" id="QQZZ01000144">
    <property type="protein sequence ID" value="RMZ38953.1"/>
    <property type="molecule type" value="Genomic_DNA"/>
</dbReference>
<evidence type="ECO:0000256" key="1">
    <source>
        <dbReference type="SAM" id="SignalP"/>
    </source>
</evidence>
<dbReference type="PANTHER" id="PTHR21310">
    <property type="entry name" value="AMINOGLYCOSIDE PHOSPHOTRANSFERASE-RELATED-RELATED"/>
    <property type="match status" value="1"/>
</dbReference>
<dbReference type="InterPro" id="IPR051678">
    <property type="entry name" value="AGP_Transferase"/>
</dbReference>
<feature type="signal peptide" evidence="1">
    <location>
        <begin position="1"/>
        <end position="21"/>
    </location>
</feature>
<reference evidence="3 4" key="1">
    <citation type="submission" date="2018-07" db="EMBL/GenBank/DDBJ databases">
        <title>Identification of spontaneous genetic mutation associated with occurrence of a yellow conidial color mutant of Aspergillus flavus.</title>
        <authorList>
            <person name="Chang P.-K."/>
            <person name="Mack B.M."/>
            <person name="Scharfenstein L."/>
            <person name="Gilbert M.K."/>
        </authorList>
    </citation>
    <scope>NUCLEOTIDE SEQUENCE [LARGE SCALE GENOMIC DNA]</scope>
    <source>
        <strain evidence="3 4">CA14</strain>
    </source>
</reference>
<feature type="domain" description="Aminoglycoside phosphotransferase" evidence="2">
    <location>
        <begin position="125"/>
        <end position="204"/>
    </location>
</feature>
<comment type="caution">
    <text evidence="3">The sequence shown here is derived from an EMBL/GenBank/DDBJ whole genome shotgun (WGS) entry which is preliminary data.</text>
</comment>
<dbReference type="SUPFAM" id="SSF118310">
    <property type="entry name" value="AN1-like Zinc finger"/>
    <property type="match status" value="1"/>
</dbReference>
<dbReference type="Pfam" id="PF01636">
    <property type="entry name" value="APH"/>
    <property type="match status" value="1"/>
</dbReference>
<dbReference type="SUPFAM" id="SSF56112">
    <property type="entry name" value="Protein kinase-like (PK-like)"/>
    <property type="match status" value="1"/>
</dbReference>
<feature type="chain" id="PRO_5044496602" description="Aminoglycoside phosphotransferase domain-containing protein" evidence="1">
    <location>
        <begin position="22"/>
        <end position="317"/>
    </location>
</feature>
<accession>A0AB74BWX3</accession>
<evidence type="ECO:0000313" key="4">
    <source>
        <dbReference type="Proteomes" id="UP000275480"/>
    </source>
</evidence>
<dbReference type="InterPro" id="IPR011009">
    <property type="entry name" value="Kinase-like_dom_sf"/>
</dbReference>